<dbReference type="GO" id="GO:0003677">
    <property type="term" value="F:DNA binding"/>
    <property type="evidence" value="ECO:0007669"/>
    <property type="project" value="InterPro"/>
</dbReference>
<dbReference type="PANTHER" id="PTHR45766">
    <property type="entry name" value="DNA ANNEALING HELICASE AND ENDONUCLEASE ZRANB3 FAMILY MEMBER"/>
    <property type="match status" value="1"/>
</dbReference>
<name>A0A6C0E9B1_9ZZZZ</name>
<accession>A0A6C0E9B1</accession>
<dbReference type="InterPro" id="IPR027417">
    <property type="entry name" value="P-loop_NTPase"/>
</dbReference>
<evidence type="ECO:0000313" key="4">
    <source>
        <dbReference type="EMBL" id="QHT25332.1"/>
    </source>
</evidence>
<sequence>MKKGPFNPFLALEKKEMSNEPEQIKIKLKPQKIEIAKEPVLKDVEKIEPTIEKPNIDVIVPVAPVTIIDKSKIQKINRNVFLDRLRKDNIFAVKEDKLQLKPTIQNTIGVPVPSPVISFPKKIGERIVLHEKRIEPIVETTMVEMNEPDKEDVFEIPPTHEERDFEQLVELKEPVELEETTINEIIEEEIAEKTKPINVKNEKTGKTGKKTAKPRKLKVVGEAIDISKPLDLTTAIIHNQNIIERLPKEREHIIIKAPTYYMNNRKIYVQKITNLLEPYLKELTANEESVSCESRSQNDNFDLLTHQKIVRDYLNLYTPYRGLLLYHGLGSGKTCSSIALAEGMKSDKRVFVLTPAALKMNFFSEMKKCGDPLYKKNQVWEFIEAHTSKNPEYINILSKALQLPVDFIIKKRGAWLLDIKASEPKYTDLTTEQQLEIDEQLNAMIRTKYTDINYNGMNMRKMELLTGNFTHNPFDNAVVIIDEAHNFVRLIVNKIKKKDSISYMLYDYLMKATNARVVLLTGTPIINYPNEIGVLFNILRGYIKTWSLRIFAKTSEPLNTDTILNILDKENFRTYDYVEFSDNKLTITRNPFGFINTKKSGPLKKTEKQKTEKKRAKLDNQSEKPKTDKPKPKPKNTTKKQFGGASDVFERYNGVHLDENGNMSDTEFIDKIVTILSNPKYNLDVQRGSVELTLYKALPDESDSFLSMFVDEDTGNAKNINLFQRRILGLTSYFRSAQEQLLPSYVKTENGDIYHVVKTDMSPQQFGIYEKIRKQEADREKKANKNKRRKPGIDQEMYNISSTYRIFSRAACNFTFPPSIQRPVPNLKENQELKETDFDAIPIEQRQNIDDYEFPDEEQVENEENVLNEQEMTTYVKRIEKALKDVSQINEETNESRYLSKSALPMISPKFSKILENLSDPENEGLHLLYSHFRTIEGIGIMKLILEANGFAEFKITKNNDSWVIVEKDEDVNKPKFVLYTGTETAEEKEIIRNIYNGMWDFVPLSIATKLRERSQSNMYGEAIKIIMITSSGAEGINLRNTRFVHIVEPYWNMVRIEQVVGRARRICSHQDLPVAMRNVKVFLYLTQMSEQQKTDEKNIEIRIRDLSRIDKKTPVTTDETLFEIATLKEKINNQILQAVKETAVDCSLYSLLTANNKDNNEEQLVCYGFGKIESNQFSSYPSLEKDRDEKSGLDVAPVRWAAIDVEINGEKYALNEDTNELYNFKSYEKAVISGSSSALVKIGILKYQKGKYEIIRDE</sequence>
<dbReference type="EMBL" id="MN739765">
    <property type="protein sequence ID" value="QHT25332.1"/>
    <property type="molecule type" value="Genomic_DNA"/>
</dbReference>
<dbReference type="Gene3D" id="3.40.50.300">
    <property type="entry name" value="P-loop containing nucleotide triphosphate hydrolases"/>
    <property type="match status" value="2"/>
</dbReference>
<dbReference type="InterPro" id="IPR006935">
    <property type="entry name" value="Helicase/UvrB_N"/>
</dbReference>
<proteinExistence type="predicted"/>
<dbReference type="GO" id="GO:0005524">
    <property type="term" value="F:ATP binding"/>
    <property type="evidence" value="ECO:0007669"/>
    <property type="project" value="InterPro"/>
</dbReference>
<evidence type="ECO:0000259" key="3">
    <source>
        <dbReference type="SMART" id="SM00487"/>
    </source>
</evidence>
<dbReference type="AlphaFoldDB" id="A0A6C0E9B1"/>
<dbReference type="PROSITE" id="PS00690">
    <property type="entry name" value="DEAH_ATP_HELICASE"/>
    <property type="match status" value="1"/>
</dbReference>
<dbReference type="Pfam" id="PF04851">
    <property type="entry name" value="ResIII"/>
    <property type="match status" value="1"/>
</dbReference>
<dbReference type="SUPFAM" id="SSF52540">
    <property type="entry name" value="P-loop containing nucleoside triphosphate hydrolases"/>
    <property type="match status" value="2"/>
</dbReference>
<protein>
    <recommendedName>
        <fullName evidence="3">Helicase ATP-binding domain-containing protein</fullName>
    </recommendedName>
</protein>
<feature type="domain" description="Helicase ATP-binding" evidence="3">
    <location>
        <begin position="299"/>
        <end position="546"/>
    </location>
</feature>
<dbReference type="PANTHER" id="PTHR45766:SF6">
    <property type="entry name" value="SWI_SNF-RELATED MATRIX-ASSOCIATED ACTIN-DEPENDENT REGULATOR OF CHROMATIN SUBFAMILY A-LIKE PROTEIN 1"/>
    <property type="match status" value="1"/>
</dbReference>
<dbReference type="InterPro" id="IPR001650">
    <property type="entry name" value="Helicase_C-like"/>
</dbReference>
<dbReference type="SMART" id="SM00487">
    <property type="entry name" value="DEXDc"/>
    <property type="match status" value="1"/>
</dbReference>
<organism evidence="4">
    <name type="scientific">viral metagenome</name>
    <dbReference type="NCBI Taxonomy" id="1070528"/>
    <lineage>
        <taxon>unclassified sequences</taxon>
        <taxon>metagenomes</taxon>
        <taxon>organismal metagenomes</taxon>
    </lineage>
</organism>
<reference evidence="4" key="1">
    <citation type="journal article" date="2020" name="Nature">
        <title>Giant virus diversity and host interactions through global metagenomics.</title>
        <authorList>
            <person name="Schulz F."/>
            <person name="Roux S."/>
            <person name="Paez-Espino D."/>
            <person name="Jungbluth S."/>
            <person name="Walsh D.A."/>
            <person name="Denef V.J."/>
            <person name="McMahon K.D."/>
            <person name="Konstantinidis K.T."/>
            <person name="Eloe-Fadrosh E.A."/>
            <person name="Kyrpides N.C."/>
            <person name="Woyke T."/>
        </authorList>
    </citation>
    <scope>NUCLEOTIDE SEQUENCE</scope>
    <source>
        <strain evidence="4">GVMAG-M-3300023179-152</strain>
    </source>
</reference>
<dbReference type="InterPro" id="IPR014001">
    <property type="entry name" value="Helicase_ATP-bd"/>
</dbReference>
<dbReference type="Pfam" id="PF00271">
    <property type="entry name" value="Helicase_C"/>
    <property type="match status" value="1"/>
</dbReference>
<feature type="compositionally biased region" description="Basic and acidic residues" evidence="2">
    <location>
        <begin position="617"/>
        <end position="631"/>
    </location>
</feature>
<dbReference type="InterPro" id="IPR002464">
    <property type="entry name" value="DNA/RNA_helicase_DEAH_CS"/>
</dbReference>
<evidence type="ECO:0000256" key="2">
    <source>
        <dbReference type="SAM" id="MobiDB-lite"/>
    </source>
</evidence>
<feature type="region of interest" description="Disordered" evidence="2">
    <location>
        <begin position="598"/>
        <end position="643"/>
    </location>
</feature>
<evidence type="ECO:0000256" key="1">
    <source>
        <dbReference type="ARBA" id="ARBA00022801"/>
    </source>
</evidence>
<keyword evidence="1" id="KW-0378">Hydrolase</keyword>
<dbReference type="GO" id="GO:0016787">
    <property type="term" value="F:hydrolase activity"/>
    <property type="evidence" value="ECO:0007669"/>
    <property type="project" value="UniProtKB-KW"/>
</dbReference>